<dbReference type="GO" id="GO:0003677">
    <property type="term" value="F:DNA binding"/>
    <property type="evidence" value="ECO:0007669"/>
    <property type="project" value="UniProtKB-KW"/>
</dbReference>
<comment type="caution">
    <text evidence="5">The sequence shown here is derived from an EMBL/GenBank/DDBJ whole genome shotgun (WGS) entry which is preliminary data.</text>
</comment>
<evidence type="ECO:0000256" key="3">
    <source>
        <dbReference type="ARBA" id="ARBA00023163"/>
    </source>
</evidence>
<protein>
    <submittedName>
        <fullName evidence="5">LacI family DNA-binding transcriptional regulator</fullName>
    </submittedName>
</protein>
<dbReference type="Pfam" id="PF00356">
    <property type="entry name" value="LacI"/>
    <property type="match status" value="1"/>
</dbReference>
<organism evidence="5 6">
    <name type="scientific">Agromyces tropicus</name>
    <dbReference type="NCBI Taxonomy" id="555371"/>
    <lineage>
        <taxon>Bacteria</taxon>
        <taxon>Bacillati</taxon>
        <taxon>Actinomycetota</taxon>
        <taxon>Actinomycetes</taxon>
        <taxon>Micrococcales</taxon>
        <taxon>Microbacteriaceae</taxon>
        <taxon>Agromyces</taxon>
    </lineage>
</organism>
<sequence length="335" mass="35276">MAVTIIDVAKRAGTSTAVVSYVFNDGPRGVSDDARRRVLAAAAELGYRPNRIARALRASHSGFIGVISPDSSNPYFAQLDRALIAAIGARGATPLISHPGPAGMTDEQALRSLLGAQIDGLVMVPWEGRTLEADLTQSSTPIVFAHHRPDGARGPFVPADDEHAVELAFRHLREQHGHERIGFWAGPDDRGPAGRRLETWRSLTAEGDEPHRSGYSRAAARDVMVGLDRSALEPAIIAATDEQAIGLLAAAHIRGIRVPDELAIVSLDGTSGTDCTVPALSVVRQPVEEMAERAVAALIDGTVDRVETRGSLVTRESCGCTPAGGETTPAGAASV</sequence>
<dbReference type="PANTHER" id="PTHR30146">
    <property type="entry name" value="LACI-RELATED TRANSCRIPTIONAL REPRESSOR"/>
    <property type="match status" value="1"/>
</dbReference>
<keyword evidence="6" id="KW-1185">Reference proteome</keyword>
<dbReference type="RefSeq" id="WP_344373229.1">
    <property type="nucleotide sequence ID" value="NZ_BAAAPW010000002.1"/>
</dbReference>
<keyword evidence="2 5" id="KW-0238">DNA-binding</keyword>
<evidence type="ECO:0000313" key="6">
    <source>
        <dbReference type="Proteomes" id="UP001501196"/>
    </source>
</evidence>
<dbReference type="Proteomes" id="UP001501196">
    <property type="component" value="Unassembled WGS sequence"/>
</dbReference>
<dbReference type="Pfam" id="PF13377">
    <property type="entry name" value="Peripla_BP_3"/>
    <property type="match status" value="1"/>
</dbReference>
<dbReference type="InterPro" id="IPR028082">
    <property type="entry name" value="Peripla_BP_I"/>
</dbReference>
<dbReference type="PANTHER" id="PTHR30146:SF109">
    <property type="entry name" value="HTH-TYPE TRANSCRIPTIONAL REGULATOR GALS"/>
    <property type="match status" value="1"/>
</dbReference>
<dbReference type="Gene3D" id="1.10.260.40">
    <property type="entry name" value="lambda repressor-like DNA-binding domains"/>
    <property type="match status" value="1"/>
</dbReference>
<dbReference type="PROSITE" id="PS50932">
    <property type="entry name" value="HTH_LACI_2"/>
    <property type="match status" value="1"/>
</dbReference>
<dbReference type="InterPro" id="IPR046335">
    <property type="entry name" value="LacI/GalR-like_sensor"/>
</dbReference>
<dbReference type="SUPFAM" id="SSF53822">
    <property type="entry name" value="Periplasmic binding protein-like I"/>
    <property type="match status" value="1"/>
</dbReference>
<name>A0ABN2UHC4_9MICO</name>
<proteinExistence type="predicted"/>
<gene>
    <name evidence="5" type="ORF">GCM10009819_21930</name>
</gene>
<dbReference type="SUPFAM" id="SSF47413">
    <property type="entry name" value="lambda repressor-like DNA-binding domains"/>
    <property type="match status" value="1"/>
</dbReference>
<dbReference type="CDD" id="cd01392">
    <property type="entry name" value="HTH_LacI"/>
    <property type="match status" value="1"/>
</dbReference>
<dbReference type="EMBL" id="BAAAPW010000002">
    <property type="protein sequence ID" value="GAA2036888.1"/>
    <property type="molecule type" value="Genomic_DNA"/>
</dbReference>
<dbReference type="InterPro" id="IPR000843">
    <property type="entry name" value="HTH_LacI"/>
</dbReference>
<evidence type="ECO:0000313" key="5">
    <source>
        <dbReference type="EMBL" id="GAA2036888.1"/>
    </source>
</evidence>
<dbReference type="InterPro" id="IPR010982">
    <property type="entry name" value="Lambda_DNA-bd_dom_sf"/>
</dbReference>
<dbReference type="CDD" id="cd06267">
    <property type="entry name" value="PBP1_LacI_sugar_binding-like"/>
    <property type="match status" value="1"/>
</dbReference>
<feature type="domain" description="HTH lacI-type" evidence="4">
    <location>
        <begin position="3"/>
        <end position="58"/>
    </location>
</feature>
<keyword evidence="3" id="KW-0804">Transcription</keyword>
<dbReference type="Gene3D" id="3.40.50.2300">
    <property type="match status" value="2"/>
</dbReference>
<accession>A0ABN2UHC4</accession>
<evidence type="ECO:0000259" key="4">
    <source>
        <dbReference type="PROSITE" id="PS50932"/>
    </source>
</evidence>
<evidence type="ECO:0000256" key="2">
    <source>
        <dbReference type="ARBA" id="ARBA00023125"/>
    </source>
</evidence>
<reference evidence="5 6" key="1">
    <citation type="journal article" date="2019" name="Int. J. Syst. Evol. Microbiol.">
        <title>The Global Catalogue of Microorganisms (GCM) 10K type strain sequencing project: providing services to taxonomists for standard genome sequencing and annotation.</title>
        <authorList>
            <consortium name="The Broad Institute Genomics Platform"/>
            <consortium name="The Broad Institute Genome Sequencing Center for Infectious Disease"/>
            <person name="Wu L."/>
            <person name="Ma J."/>
        </authorList>
    </citation>
    <scope>NUCLEOTIDE SEQUENCE [LARGE SCALE GENOMIC DNA]</scope>
    <source>
        <strain evidence="5 6">JCM 15672</strain>
    </source>
</reference>
<evidence type="ECO:0000256" key="1">
    <source>
        <dbReference type="ARBA" id="ARBA00023015"/>
    </source>
</evidence>
<dbReference type="SMART" id="SM00354">
    <property type="entry name" value="HTH_LACI"/>
    <property type="match status" value="1"/>
</dbReference>
<keyword evidence="1" id="KW-0805">Transcription regulation</keyword>